<dbReference type="InterPro" id="IPR022408">
    <property type="entry name" value="Acyl-CoA-binding_prot_CS"/>
</dbReference>
<evidence type="ECO:0000256" key="1">
    <source>
        <dbReference type="ARBA" id="ARBA00023121"/>
    </source>
</evidence>
<dbReference type="PRINTS" id="PR00689">
    <property type="entry name" value="ACOABINDINGP"/>
</dbReference>
<dbReference type="Proteomes" id="UP000694552">
    <property type="component" value="Unplaced"/>
</dbReference>
<protein>
    <submittedName>
        <fullName evidence="4">Acyl-CoA binding domain containing 7</fullName>
    </submittedName>
</protein>
<dbReference type="Ensembl" id="ENSOSUT00000020056.1">
    <property type="protein sequence ID" value="ENSOSUP00000019430.1"/>
    <property type="gene ID" value="ENSOSUG00000013669.1"/>
</dbReference>
<feature type="domain" description="ACB" evidence="3">
    <location>
        <begin position="113"/>
        <end position="198"/>
    </location>
</feature>
<dbReference type="PANTHER" id="PTHR23310">
    <property type="entry name" value="ACYL-COA-BINDING PROTEIN, ACBP"/>
    <property type="match status" value="1"/>
</dbReference>
<dbReference type="CDD" id="cd00435">
    <property type="entry name" value="ACBP"/>
    <property type="match status" value="1"/>
</dbReference>
<reference evidence="4" key="1">
    <citation type="submission" date="2025-08" db="UniProtKB">
        <authorList>
            <consortium name="Ensembl"/>
        </authorList>
    </citation>
    <scope>IDENTIFICATION</scope>
</reference>
<organism evidence="4 5">
    <name type="scientific">Otus sunia</name>
    <name type="common">Oriental scops-owl</name>
    <dbReference type="NCBI Taxonomy" id="257818"/>
    <lineage>
        <taxon>Eukaryota</taxon>
        <taxon>Metazoa</taxon>
        <taxon>Chordata</taxon>
        <taxon>Craniata</taxon>
        <taxon>Vertebrata</taxon>
        <taxon>Euteleostomi</taxon>
        <taxon>Archelosauria</taxon>
        <taxon>Archosauria</taxon>
        <taxon>Dinosauria</taxon>
        <taxon>Saurischia</taxon>
        <taxon>Theropoda</taxon>
        <taxon>Coelurosauria</taxon>
        <taxon>Aves</taxon>
        <taxon>Neognathae</taxon>
        <taxon>Neoaves</taxon>
        <taxon>Telluraves</taxon>
        <taxon>Strigiformes</taxon>
        <taxon>Strigidae</taxon>
        <taxon>Otus</taxon>
    </lineage>
</organism>
<dbReference type="GO" id="GO:0000062">
    <property type="term" value="F:fatty-acyl-CoA binding"/>
    <property type="evidence" value="ECO:0007669"/>
    <property type="project" value="InterPro"/>
</dbReference>
<keyword evidence="5" id="KW-1185">Reference proteome</keyword>
<dbReference type="PROSITE" id="PS51228">
    <property type="entry name" value="ACB_2"/>
    <property type="match status" value="1"/>
</dbReference>
<dbReference type="PANTHER" id="PTHR23310:SF51">
    <property type="entry name" value="ACYL-COA-BINDING DOMAIN-CONTAINING PROTEIN 7"/>
    <property type="match status" value="1"/>
</dbReference>
<evidence type="ECO:0000313" key="5">
    <source>
        <dbReference type="Proteomes" id="UP000694552"/>
    </source>
</evidence>
<evidence type="ECO:0000259" key="3">
    <source>
        <dbReference type="PROSITE" id="PS51228"/>
    </source>
</evidence>
<evidence type="ECO:0000256" key="2">
    <source>
        <dbReference type="SAM" id="MobiDB-lite"/>
    </source>
</evidence>
<dbReference type="SUPFAM" id="SSF47027">
    <property type="entry name" value="Acyl-CoA binding protein"/>
    <property type="match status" value="1"/>
</dbReference>
<dbReference type="AlphaFoldDB" id="A0A8C8BHL7"/>
<feature type="region of interest" description="Disordered" evidence="2">
    <location>
        <begin position="1"/>
        <end position="108"/>
    </location>
</feature>
<dbReference type="Pfam" id="PF00887">
    <property type="entry name" value="ACBP"/>
    <property type="match status" value="1"/>
</dbReference>
<feature type="compositionally biased region" description="Pro residues" evidence="2">
    <location>
        <begin position="59"/>
        <end position="75"/>
    </location>
</feature>
<reference evidence="4" key="2">
    <citation type="submission" date="2025-09" db="UniProtKB">
        <authorList>
            <consortium name="Ensembl"/>
        </authorList>
    </citation>
    <scope>IDENTIFICATION</scope>
</reference>
<proteinExistence type="predicted"/>
<dbReference type="Gene3D" id="1.20.80.10">
    <property type="match status" value="1"/>
</dbReference>
<keyword evidence="1" id="KW-0446">Lipid-binding</keyword>
<accession>A0A8C8BHL7</accession>
<dbReference type="InterPro" id="IPR000582">
    <property type="entry name" value="Acyl-CoA-binding_protein"/>
</dbReference>
<sequence length="198" mass="21457">RNEGELNAPTPPRPFPGIRSRPVAPRVPRGAAGASPRVLPRRGFAVAGELRPLVGRSAPSPPPAEPSAPPPPPAERSPRRPARSAAAERQKRRVPAGEGARPFAGHPRSIMTLQADFEGAAEDVKKIKTRPTDEELKELYGFYKQATVGDINIECPGMLDLKGKAKWEAWNLKKGLSKEDAMNAYISKAKAMIEKYGI</sequence>
<dbReference type="PROSITE" id="PS00880">
    <property type="entry name" value="ACB_1"/>
    <property type="match status" value="1"/>
</dbReference>
<dbReference type="InterPro" id="IPR035984">
    <property type="entry name" value="Acyl-CoA-binding_sf"/>
</dbReference>
<name>A0A8C8BHL7_9STRI</name>
<dbReference type="InterPro" id="IPR014352">
    <property type="entry name" value="FERM/acyl-CoA-bd_prot_sf"/>
</dbReference>
<evidence type="ECO:0000313" key="4">
    <source>
        <dbReference type="Ensembl" id="ENSOSUP00000019430.1"/>
    </source>
</evidence>
<dbReference type="GO" id="GO:0006631">
    <property type="term" value="P:fatty acid metabolic process"/>
    <property type="evidence" value="ECO:0007669"/>
    <property type="project" value="TreeGrafter"/>
</dbReference>